<dbReference type="AlphaFoldDB" id="A0A1E1WVA2"/>
<dbReference type="FunFam" id="2.40.10.10:FF:000028">
    <property type="entry name" value="Serine protease easter"/>
    <property type="match status" value="1"/>
</dbReference>
<dbReference type="InterPro" id="IPR009003">
    <property type="entry name" value="Peptidase_S1_PA"/>
</dbReference>
<dbReference type="PROSITE" id="PS50240">
    <property type="entry name" value="TRYPSIN_DOM"/>
    <property type="match status" value="1"/>
</dbReference>
<sequence length="334" mass="37170">MKRSIVMCTVLYLVINNALDVNSMRLKEPNRLKREDISGEGDPTECEQNPVPEPGQRISEQKCEEYKGIINRNRCHSGHKYDGAIAAEYPNLAAIGFEDKNVWKTRCGGSLISSKYVLVAAHCFSPESASNKPLVIRFGDKNLLDENVVEAKIKRTFLHPEFTASKKYNDIALLELEEEITFNENVFPACLWKEEDVSSLGKFANVTGWSQVKPDEVETTAHPKRASVKIVDKATCEERLAPVCSGKCSIKETQICTENFFAALAKTGQWEEGNQCWGYSGDPLQVRISSSSSGSLNYVIGVSSFGARCASDTVPDVYTKVSSYLNWIESIVWS</sequence>
<evidence type="ECO:0000256" key="3">
    <source>
        <dbReference type="ARBA" id="ARBA00023180"/>
    </source>
</evidence>
<evidence type="ECO:0000256" key="5">
    <source>
        <dbReference type="SAM" id="MobiDB-lite"/>
    </source>
</evidence>
<keyword evidence="1" id="KW-0732">Signal</keyword>
<dbReference type="EMBL" id="GDQN01000343">
    <property type="protein sequence ID" value="JAT90711.1"/>
    <property type="molecule type" value="Transcribed_RNA"/>
</dbReference>
<keyword evidence="2" id="KW-1015">Disulfide bond</keyword>
<dbReference type="InterPro" id="IPR001254">
    <property type="entry name" value="Trypsin_dom"/>
</dbReference>
<comment type="similarity">
    <text evidence="4">Belongs to the peptidase S1 family. CLIP subfamily.</text>
</comment>
<dbReference type="GO" id="GO:0004252">
    <property type="term" value="F:serine-type endopeptidase activity"/>
    <property type="evidence" value="ECO:0007669"/>
    <property type="project" value="InterPro"/>
</dbReference>
<accession>A0A1E1WVA2</accession>
<protein>
    <recommendedName>
        <fullName evidence="6">Peptidase S1 domain-containing protein</fullName>
    </recommendedName>
</protein>
<evidence type="ECO:0000256" key="2">
    <source>
        <dbReference type="ARBA" id="ARBA00023157"/>
    </source>
</evidence>
<gene>
    <name evidence="7" type="ORF">g.3632</name>
</gene>
<proteinExistence type="inferred from homology"/>
<evidence type="ECO:0000256" key="1">
    <source>
        <dbReference type="ARBA" id="ARBA00022729"/>
    </source>
</evidence>
<dbReference type="OrthoDB" id="546450at2759"/>
<dbReference type="PRINTS" id="PR00722">
    <property type="entry name" value="CHYMOTRYPSIN"/>
</dbReference>
<feature type="region of interest" description="Disordered" evidence="5">
    <location>
        <begin position="32"/>
        <end position="56"/>
    </location>
</feature>
<dbReference type="PANTHER" id="PTHR24260">
    <property type="match status" value="1"/>
</dbReference>
<dbReference type="InterPro" id="IPR051333">
    <property type="entry name" value="CLIP_Serine_Protease"/>
</dbReference>
<organism evidence="7">
    <name type="scientific">Pectinophora gossypiella</name>
    <name type="common">Cotton pink bollworm</name>
    <name type="synonym">Depressaria gossypiella</name>
    <dbReference type="NCBI Taxonomy" id="13191"/>
    <lineage>
        <taxon>Eukaryota</taxon>
        <taxon>Metazoa</taxon>
        <taxon>Ecdysozoa</taxon>
        <taxon>Arthropoda</taxon>
        <taxon>Hexapoda</taxon>
        <taxon>Insecta</taxon>
        <taxon>Pterygota</taxon>
        <taxon>Neoptera</taxon>
        <taxon>Endopterygota</taxon>
        <taxon>Lepidoptera</taxon>
        <taxon>Glossata</taxon>
        <taxon>Ditrysia</taxon>
        <taxon>Gelechioidea</taxon>
        <taxon>Gelechiidae</taxon>
        <taxon>Apatetrinae</taxon>
        <taxon>Pectinophora</taxon>
    </lineage>
</organism>
<dbReference type="SMART" id="SM00020">
    <property type="entry name" value="Tryp_SPc"/>
    <property type="match status" value="1"/>
</dbReference>
<dbReference type="GO" id="GO:0006508">
    <property type="term" value="P:proteolysis"/>
    <property type="evidence" value="ECO:0007669"/>
    <property type="project" value="InterPro"/>
</dbReference>
<evidence type="ECO:0000313" key="7">
    <source>
        <dbReference type="EMBL" id="JAT90711.1"/>
    </source>
</evidence>
<dbReference type="CDD" id="cd00190">
    <property type="entry name" value="Tryp_SPc"/>
    <property type="match status" value="1"/>
</dbReference>
<dbReference type="InterPro" id="IPR043504">
    <property type="entry name" value="Peptidase_S1_PA_chymotrypsin"/>
</dbReference>
<dbReference type="SUPFAM" id="SSF50494">
    <property type="entry name" value="Trypsin-like serine proteases"/>
    <property type="match status" value="1"/>
</dbReference>
<dbReference type="InterPro" id="IPR001314">
    <property type="entry name" value="Peptidase_S1A"/>
</dbReference>
<evidence type="ECO:0000256" key="4">
    <source>
        <dbReference type="ARBA" id="ARBA00024195"/>
    </source>
</evidence>
<dbReference type="PANTHER" id="PTHR24260:SF136">
    <property type="entry name" value="GH08193P-RELATED"/>
    <property type="match status" value="1"/>
</dbReference>
<dbReference type="Pfam" id="PF00089">
    <property type="entry name" value="Trypsin"/>
    <property type="match status" value="1"/>
</dbReference>
<reference evidence="7" key="1">
    <citation type="submission" date="2015-09" db="EMBL/GenBank/DDBJ databases">
        <title>De novo assembly of Pectinophora gossypiella (Pink Bollworm) gut transcriptome.</title>
        <authorList>
            <person name="Tassone E.E."/>
        </authorList>
    </citation>
    <scope>NUCLEOTIDE SEQUENCE</scope>
</reference>
<evidence type="ECO:0000259" key="6">
    <source>
        <dbReference type="PROSITE" id="PS50240"/>
    </source>
</evidence>
<name>A0A1E1WVA2_PECGO</name>
<feature type="domain" description="Peptidase S1" evidence="6">
    <location>
        <begin position="69"/>
        <end position="333"/>
    </location>
</feature>
<dbReference type="Gene3D" id="2.40.10.10">
    <property type="entry name" value="Trypsin-like serine proteases"/>
    <property type="match status" value="1"/>
</dbReference>
<keyword evidence="3" id="KW-0325">Glycoprotein</keyword>